<dbReference type="Gene3D" id="3.20.19.10">
    <property type="entry name" value="Aconitase, domain 4"/>
    <property type="match status" value="1"/>
</dbReference>
<keyword evidence="4" id="KW-1185">Reference proteome</keyword>
<evidence type="ECO:0000259" key="2">
    <source>
        <dbReference type="Pfam" id="PF00694"/>
    </source>
</evidence>
<feature type="domain" description="Aconitase A/isopropylmalate dehydratase small subunit swivel" evidence="2">
    <location>
        <begin position="61"/>
        <end position="113"/>
    </location>
</feature>
<dbReference type="InterPro" id="IPR000573">
    <property type="entry name" value="AconitaseA/IPMdHydase_ssu_swvl"/>
</dbReference>
<name>A0ABY6HT81_9ARCH</name>
<evidence type="ECO:0000313" key="4">
    <source>
        <dbReference type="Proteomes" id="UP001208689"/>
    </source>
</evidence>
<dbReference type="PANTHER" id="PTHR43345:SF2">
    <property type="entry name" value="3-ISOPROPYLMALATE DEHYDRATASE SMALL SUBUNIT 1"/>
    <property type="match status" value="1"/>
</dbReference>
<dbReference type="InterPro" id="IPR050075">
    <property type="entry name" value="LeuD"/>
</dbReference>
<keyword evidence="1 3" id="KW-0456">Lyase</keyword>
<evidence type="ECO:0000313" key="3">
    <source>
        <dbReference type="EMBL" id="UYP46723.1"/>
    </source>
</evidence>
<dbReference type="PANTHER" id="PTHR43345">
    <property type="entry name" value="3-ISOPROPYLMALATE DEHYDRATASE SMALL SUBUNIT 2-RELATED-RELATED"/>
    <property type="match status" value="1"/>
</dbReference>
<dbReference type="Pfam" id="PF00694">
    <property type="entry name" value="Aconitase_C"/>
    <property type="match status" value="1"/>
</dbReference>
<protein>
    <submittedName>
        <fullName evidence="3">Methanogen homoaconitase small subunit</fullName>
        <ecNumber evidence="3">4.2.1.114</ecNumber>
    </submittedName>
</protein>
<dbReference type="Proteomes" id="UP001208689">
    <property type="component" value="Chromosome"/>
</dbReference>
<sequence length="177" mass="19739">MNPKFSGLVLLLDRSNINTDEIIPAKYLTYIEKEPLKSHLLEDLILDGFEPPSILWPQYNVILTRSNFGCGSSREMAVWAFEVNGISTIIASNFARIFRENAVNSGILPIELGEDSINQVFSTFAGSLTLEVEINFELQVLNFKTSTKNLELSFNLSSFDKAVVAHGGLVNFAVENY</sequence>
<dbReference type="GO" id="GO:0016829">
    <property type="term" value="F:lyase activity"/>
    <property type="evidence" value="ECO:0007669"/>
    <property type="project" value="UniProtKB-KW"/>
</dbReference>
<dbReference type="InterPro" id="IPR033940">
    <property type="entry name" value="IPMI_Swivel"/>
</dbReference>
<dbReference type="CDD" id="cd01577">
    <property type="entry name" value="IPMI_Swivel"/>
    <property type="match status" value="1"/>
</dbReference>
<proteinExistence type="predicted"/>
<organism evidence="3 4">
    <name type="scientific">Candidatus Lokiarchaeum ossiferum</name>
    <dbReference type="NCBI Taxonomy" id="2951803"/>
    <lineage>
        <taxon>Archaea</taxon>
        <taxon>Promethearchaeati</taxon>
        <taxon>Promethearchaeota</taxon>
        <taxon>Promethearchaeia</taxon>
        <taxon>Promethearchaeales</taxon>
        <taxon>Promethearchaeaceae</taxon>
        <taxon>Candidatus Lokiarchaeum</taxon>
    </lineage>
</organism>
<accession>A0ABY6HT81</accession>
<reference evidence="3" key="1">
    <citation type="submission" date="2022-09" db="EMBL/GenBank/DDBJ databases">
        <title>Actin cytoskeleton and complex cell architecture in an #Asgard archaeon.</title>
        <authorList>
            <person name="Ponce Toledo R.I."/>
            <person name="Schleper C."/>
            <person name="Rodrigues Oliveira T."/>
            <person name="Wollweber F."/>
            <person name="Xu J."/>
            <person name="Rittmann S."/>
            <person name="Klingl A."/>
            <person name="Pilhofer M."/>
        </authorList>
    </citation>
    <scope>NUCLEOTIDE SEQUENCE</scope>
    <source>
        <strain evidence="3">B-35</strain>
    </source>
</reference>
<dbReference type="EC" id="4.2.1.114" evidence="3"/>
<dbReference type="SUPFAM" id="SSF52016">
    <property type="entry name" value="LeuD/IlvD-like"/>
    <property type="match status" value="1"/>
</dbReference>
<evidence type="ECO:0000256" key="1">
    <source>
        <dbReference type="ARBA" id="ARBA00023239"/>
    </source>
</evidence>
<dbReference type="InterPro" id="IPR015928">
    <property type="entry name" value="Aconitase/3IPM_dehydase_swvl"/>
</dbReference>
<gene>
    <name evidence="3" type="ORF">NEF87_003008</name>
</gene>
<dbReference type="EMBL" id="CP104013">
    <property type="protein sequence ID" value="UYP46723.1"/>
    <property type="molecule type" value="Genomic_DNA"/>
</dbReference>